<dbReference type="GO" id="GO:0016747">
    <property type="term" value="F:acyltransferase activity, transferring groups other than amino-acyl groups"/>
    <property type="evidence" value="ECO:0007669"/>
    <property type="project" value="InterPro"/>
</dbReference>
<gene>
    <name evidence="2" type="ORF">EDC14_10515</name>
</gene>
<accession>A0A4R1QX98</accession>
<dbReference type="AlphaFoldDB" id="A0A4R1QX98"/>
<name>A0A4R1QX98_HYDET</name>
<dbReference type="SUPFAM" id="SSF55729">
    <property type="entry name" value="Acyl-CoA N-acyltransferases (Nat)"/>
    <property type="match status" value="1"/>
</dbReference>
<evidence type="ECO:0000259" key="1">
    <source>
        <dbReference type="PROSITE" id="PS51186"/>
    </source>
</evidence>
<proteinExistence type="predicted"/>
<dbReference type="Pfam" id="PF13302">
    <property type="entry name" value="Acetyltransf_3"/>
    <property type="match status" value="1"/>
</dbReference>
<keyword evidence="2" id="KW-0808">Transferase</keyword>
<dbReference type="Gene3D" id="3.40.630.30">
    <property type="match status" value="1"/>
</dbReference>
<evidence type="ECO:0000313" key="2">
    <source>
        <dbReference type="EMBL" id="TCL56154.1"/>
    </source>
</evidence>
<dbReference type="EMBL" id="SLUN01000051">
    <property type="protein sequence ID" value="TCL56154.1"/>
    <property type="molecule type" value="Genomic_DNA"/>
</dbReference>
<feature type="domain" description="N-acetyltransferase" evidence="1">
    <location>
        <begin position="9"/>
        <end position="175"/>
    </location>
</feature>
<reference evidence="2 3" key="1">
    <citation type="submission" date="2019-03" db="EMBL/GenBank/DDBJ databases">
        <title>Genomic Encyclopedia of Type Strains, Phase IV (KMG-IV): sequencing the most valuable type-strain genomes for metagenomic binning, comparative biology and taxonomic classification.</title>
        <authorList>
            <person name="Goeker M."/>
        </authorList>
    </citation>
    <scope>NUCLEOTIDE SEQUENCE [LARGE SCALE GENOMIC DNA]</scope>
    <source>
        <strain evidence="2 3">LX-B</strain>
    </source>
</reference>
<dbReference type="InterPro" id="IPR051531">
    <property type="entry name" value="N-acetyltransferase"/>
</dbReference>
<organism evidence="2 3">
    <name type="scientific">Hydrogenispora ethanolica</name>
    <dbReference type="NCBI Taxonomy" id="1082276"/>
    <lineage>
        <taxon>Bacteria</taxon>
        <taxon>Bacillati</taxon>
        <taxon>Bacillota</taxon>
        <taxon>Hydrogenispora</taxon>
    </lineage>
</organism>
<dbReference type="InterPro" id="IPR000182">
    <property type="entry name" value="GNAT_dom"/>
</dbReference>
<sequence>MPEMETYRLVIRRFKADDWQDLHEYLSQEAVVRFEPYPAYNEAACKQEAFKRSQSDSFWAVCLKGQPKLIGNLYFQRQEPPEFRTWELGYVFNPQYYGKGYATESCRRILDYGFQELQAYRIIAMCNPENVASWQLLERLGMRREGHLRKNIFFKYDPNGQPIWNDTYEYALLSEEWAHHSRD</sequence>
<dbReference type="Proteomes" id="UP000295008">
    <property type="component" value="Unassembled WGS sequence"/>
</dbReference>
<comment type="caution">
    <text evidence="2">The sequence shown here is derived from an EMBL/GenBank/DDBJ whole genome shotgun (WGS) entry which is preliminary data.</text>
</comment>
<dbReference type="PANTHER" id="PTHR43792">
    <property type="entry name" value="GNAT FAMILY, PUTATIVE (AFU_ORTHOLOGUE AFUA_3G00765)-RELATED-RELATED"/>
    <property type="match status" value="1"/>
</dbReference>
<dbReference type="PROSITE" id="PS51186">
    <property type="entry name" value="GNAT"/>
    <property type="match status" value="1"/>
</dbReference>
<protein>
    <submittedName>
        <fullName evidence="2">RimJ/RimL family protein N-acetyltransferase</fullName>
    </submittedName>
</protein>
<dbReference type="PANTHER" id="PTHR43792:SF1">
    <property type="entry name" value="N-ACETYLTRANSFERASE DOMAIN-CONTAINING PROTEIN"/>
    <property type="match status" value="1"/>
</dbReference>
<keyword evidence="3" id="KW-1185">Reference proteome</keyword>
<dbReference type="InterPro" id="IPR016181">
    <property type="entry name" value="Acyl_CoA_acyltransferase"/>
</dbReference>
<evidence type="ECO:0000313" key="3">
    <source>
        <dbReference type="Proteomes" id="UP000295008"/>
    </source>
</evidence>